<sequence length="126" mass="14243">MTEEAMLLTEEMQDYGLELSSDTLLAMHNYCWETDKQKLIVDWAKEKHPAVWDEAVKSQLLKGATNYEPRWISIGLEYEECVLEVILELGGLVILLEFEFNDSWGTLFNALGEANSSKSLILSPGG</sequence>
<dbReference type="Proteomes" id="UP001385951">
    <property type="component" value="Unassembled WGS sequence"/>
</dbReference>
<name>A0AAW0G9M3_9APHY</name>
<reference evidence="1 2" key="1">
    <citation type="submission" date="2022-09" db="EMBL/GenBank/DDBJ databases">
        <authorList>
            <person name="Palmer J.M."/>
        </authorList>
    </citation>
    <scope>NUCLEOTIDE SEQUENCE [LARGE SCALE GENOMIC DNA]</scope>
    <source>
        <strain evidence="1 2">DSM 7382</strain>
    </source>
</reference>
<comment type="caution">
    <text evidence="1">The sequence shown here is derived from an EMBL/GenBank/DDBJ whole genome shotgun (WGS) entry which is preliminary data.</text>
</comment>
<dbReference type="AlphaFoldDB" id="A0AAW0G9M3"/>
<gene>
    <name evidence="1" type="ORF">QCA50_009981</name>
</gene>
<organism evidence="1 2">
    <name type="scientific">Cerrena zonata</name>
    <dbReference type="NCBI Taxonomy" id="2478898"/>
    <lineage>
        <taxon>Eukaryota</taxon>
        <taxon>Fungi</taxon>
        <taxon>Dikarya</taxon>
        <taxon>Basidiomycota</taxon>
        <taxon>Agaricomycotina</taxon>
        <taxon>Agaricomycetes</taxon>
        <taxon>Polyporales</taxon>
        <taxon>Cerrenaceae</taxon>
        <taxon>Cerrena</taxon>
    </lineage>
</organism>
<accession>A0AAW0G9M3</accession>
<protein>
    <submittedName>
        <fullName evidence="1">Uncharacterized protein</fullName>
    </submittedName>
</protein>
<dbReference type="EMBL" id="JASBNA010000015">
    <property type="protein sequence ID" value="KAK7686904.1"/>
    <property type="molecule type" value="Genomic_DNA"/>
</dbReference>
<keyword evidence="2" id="KW-1185">Reference proteome</keyword>
<evidence type="ECO:0000313" key="2">
    <source>
        <dbReference type="Proteomes" id="UP001385951"/>
    </source>
</evidence>
<evidence type="ECO:0000313" key="1">
    <source>
        <dbReference type="EMBL" id="KAK7686904.1"/>
    </source>
</evidence>
<proteinExistence type="predicted"/>